<comment type="caution">
    <text evidence="4">The sequence shown here is derived from an EMBL/GenBank/DDBJ whole genome shotgun (WGS) entry which is preliminary data.</text>
</comment>
<protein>
    <recommendedName>
        <fullName evidence="3">ATP-dependent rRNA helicase SPB4-like C-terminal extension domain-containing protein</fullName>
    </recommendedName>
</protein>
<keyword evidence="2" id="KW-0347">Helicase</keyword>
<name>A0A1Y3BA48_EURMA</name>
<organism evidence="4 5">
    <name type="scientific">Euroglyphus maynei</name>
    <name type="common">Mayne's house dust mite</name>
    <dbReference type="NCBI Taxonomy" id="6958"/>
    <lineage>
        <taxon>Eukaryota</taxon>
        <taxon>Metazoa</taxon>
        <taxon>Ecdysozoa</taxon>
        <taxon>Arthropoda</taxon>
        <taxon>Chelicerata</taxon>
        <taxon>Arachnida</taxon>
        <taxon>Acari</taxon>
        <taxon>Acariformes</taxon>
        <taxon>Sarcoptiformes</taxon>
        <taxon>Astigmata</taxon>
        <taxon>Psoroptidia</taxon>
        <taxon>Analgoidea</taxon>
        <taxon>Pyroglyphidae</taxon>
        <taxon>Pyroglyphinae</taxon>
        <taxon>Euroglyphus</taxon>
    </lineage>
</organism>
<dbReference type="Proteomes" id="UP000194236">
    <property type="component" value="Unassembled WGS sequence"/>
</dbReference>
<evidence type="ECO:0000313" key="5">
    <source>
        <dbReference type="Proteomes" id="UP000194236"/>
    </source>
</evidence>
<dbReference type="InterPro" id="IPR025313">
    <property type="entry name" value="SPB4-like_CTE"/>
</dbReference>
<dbReference type="AlphaFoldDB" id="A0A1Y3BA48"/>
<dbReference type="OrthoDB" id="422663at2759"/>
<evidence type="ECO:0000256" key="2">
    <source>
        <dbReference type="ARBA" id="ARBA00022806"/>
    </source>
</evidence>
<keyword evidence="1" id="KW-0378">Hydrolase</keyword>
<gene>
    <name evidence="4" type="ORF">BLA29_013792</name>
</gene>
<keyword evidence="5" id="KW-1185">Reference proteome</keyword>
<accession>A0A1Y3BA48</accession>
<keyword evidence="2" id="KW-0067">ATP-binding</keyword>
<dbReference type="SMART" id="SM01178">
    <property type="entry name" value="DUF4217"/>
    <property type="match status" value="1"/>
</dbReference>
<sequence>KLPDPENYHTEQERLANLQHLFEKLVWKETEIHQLASKAYLSYIRAYASYPRQLSSYLPFRQIHFGHLAKSFALLEPPKELASKLRLNRKVKKTVDIGAMKRKSIPMEERVSEFGGFETELKKKRRKKLNVI</sequence>
<dbReference type="GO" id="GO:0004386">
    <property type="term" value="F:helicase activity"/>
    <property type="evidence" value="ECO:0007669"/>
    <property type="project" value="UniProtKB-KW"/>
</dbReference>
<dbReference type="EMBL" id="MUJZ01031182">
    <property type="protein sequence ID" value="OTF77739.1"/>
    <property type="molecule type" value="Genomic_DNA"/>
</dbReference>
<feature type="domain" description="ATP-dependent rRNA helicase SPB4-like C-terminal extension" evidence="3">
    <location>
        <begin position="17"/>
        <end position="82"/>
    </location>
</feature>
<evidence type="ECO:0000313" key="4">
    <source>
        <dbReference type="EMBL" id="OTF77739.1"/>
    </source>
</evidence>
<proteinExistence type="predicted"/>
<evidence type="ECO:0000256" key="1">
    <source>
        <dbReference type="ARBA" id="ARBA00022801"/>
    </source>
</evidence>
<keyword evidence="2" id="KW-0547">Nucleotide-binding</keyword>
<dbReference type="Pfam" id="PF13959">
    <property type="entry name" value="CTE_SPB4"/>
    <property type="match status" value="1"/>
</dbReference>
<reference evidence="4 5" key="1">
    <citation type="submission" date="2017-03" db="EMBL/GenBank/DDBJ databases">
        <title>Genome Survey of Euroglyphus maynei.</title>
        <authorList>
            <person name="Arlian L.G."/>
            <person name="Morgan M.S."/>
            <person name="Rider S.D."/>
        </authorList>
    </citation>
    <scope>NUCLEOTIDE SEQUENCE [LARGE SCALE GENOMIC DNA]</scope>
    <source>
        <strain evidence="4">Arlian Lab</strain>
        <tissue evidence="4">Whole body</tissue>
    </source>
</reference>
<evidence type="ECO:0000259" key="3">
    <source>
        <dbReference type="SMART" id="SM01178"/>
    </source>
</evidence>
<feature type="non-terminal residue" evidence="4">
    <location>
        <position position="1"/>
    </location>
</feature>
<dbReference type="GO" id="GO:0016787">
    <property type="term" value="F:hydrolase activity"/>
    <property type="evidence" value="ECO:0007669"/>
    <property type="project" value="UniProtKB-KW"/>
</dbReference>